<dbReference type="PROSITE" id="PS50110">
    <property type="entry name" value="RESPONSE_REGULATORY"/>
    <property type="match status" value="1"/>
</dbReference>
<keyword evidence="1" id="KW-0597">Phosphoprotein</keyword>
<dbReference type="InterPro" id="IPR051015">
    <property type="entry name" value="EvgA-like"/>
</dbReference>
<dbReference type="InterPro" id="IPR001789">
    <property type="entry name" value="Sig_transdc_resp-reg_receiver"/>
</dbReference>
<evidence type="ECO:0000256" key="1">
    <source>
        <dbReference type="PROSITE-ProRule" id="PRU00169"/>
    </source>
</evidence>
<evidence type="ECO:0000313" key="4">
    <source>
        <dbReference type="Proteomes" id="UP001156666"/>
    </source>
</evidence>
<dbReference type="InterPro" id="IPR011006">
    <property type="entry name" value="CheY-like_superfamily"/>
</dbReference>
<dbReference type="SMART" id="SM00448">
    <property type="entry name" value="REC"/>
    <property type="match status" value="1"/>
</dbReference>
<dbReference type="Gene3D" id="3.40.50.2300">
    <property type="match status" value="1"/>
</dbReference>
<dbReference type="GO" id="GO:0000160">
    <property type="term" value="P:phosphorelay signal transduction system"/>
    <property type="evidence" value="ECO:0007669"/>
    <property type="project" value="InterPro"/>
</dbReference>
<dbReference type="RefSeq" id="WP_235294471.1">
    <property type="nucleotide sequence ID" value="NZ_BSOH01000015.1"/>
</dbReference>
<dbReference type="EMBL" id="BSOH01000015">
    <property type="protein sequence ID" value="GLR18099.1"/>
    <property type="molecule type" value="Genomic_DNA"/>
</dbReference>
<feature type="modified residue" description="4-aspartylphosphate" evidence="1">
    <location>
        <position position="58"/>
    </location>
</feature>
<reference evidence="3" key="2">
    <citation type="submission" date="2023-01" db="EMBL/GenBank/DDBJ databases">
        <title>Draft genome sequence of Portibacter lacus strain NBRC 108769.</title>
        <authorList>
            <person name="Sun Q."/>
            <person name="Mori K."/>
        </authorList>
    </citation>
    <scope>NUCLEOTIDE SEQUENCE</scope>
    <source>
        <strain evidence="3">NBRC 108769</strain>
    </source>
</reference>
<dbReference type="CDD" id="cd00156">
    <property type="entry name" value="REC"/>
    <property type="match status" value="1"/>
</dbReference>
<dbReference type="Pfam" id="PF00072">
    <property type="entry name" value="Response_reg"/>
    <property type="match status" value="1"/>
</dbReference>
<comment type="caution">
    <text evidence="3">The sequence shown here is derived from an EMBL/GenBank/DDBJ whole genome shotgun (WGS) entry which is preliminary data.</text>
</comment>
<gene>
    <name evidence="3" type="ORF">GCM10007940_27140</name>
</gene>
<organism evidence="3 4">
    <name type="scientific">Portibacter lacus</name>
    <dbReference type="NCBI Taxonomy" id="1099794"/>
    <lineage>
        <taxon>Bacteria</taxon>
        <taxon>Pseudomonadati</taxon>
        <taxon>Bacteroidota</taxon>
        <taxon>Saprospiria</taxon>
        <taxon>Saprospirales</taxon>
        <taxon>Haliscomenobacteraceae</taxon>
        <taxon>Portibacter</taxon>
    </lineage>
</organism>
<proteinExistence type="predicted"/>
<evidence type="ECO:0000259" key="2">
    <source>
        <dbReference type="PROSITE" id="PS50110"/>
    </source>
</evidence>
<sequence length="177" mass="20337">MNDEIINILIIDDTSSDRELIKAKLKKHFPNATFILGEGLADYKERVTWVKPDIILCDYEMRDCNGLDILIESRKSWNVPFIFVTGALNNEEKVAQTILKGANGYVLKDNIQDLYRTVFNILEEGKAQIKADLDKSEYLNLIRLNVQKASRKLELNAPKEQILECLKIIENNIQNVI</sequence>
<feature type="domain" description="Response regulatory" evidence="2">
    <location>
        <begin position="7"/>
        <end position="123"/>
    </location>
</feature>
<dbReference type="SUPFAM" id="SSF52172">
    <property type="entry name" value="CheY-like"/>
    <property type="match status" value="1"/>
</dbReference>
<reference evidence="3" key="1">
    <citation type="journal article" date="2014" name="Int. J. Syst. Evol. Microbiol.">
        <title>Complete genome sequence of Corynebacterium casei LMG S-19264T (=DSM 44701T), isolated from a smear-ripened cheese.</title>
        <authorList>
            <consortium name="US DOE Joint Genome Institute (JGI-PGF)"/>
            <person name="Walter F."/>
            <person name="Albersmeier A."/>
            <person name="Kalinowski J."/>
            <person name="Ruckert C."/>
        </authorList>
    </citation>
    <scope>NUCLEOTIDE SEQUENCE</scope>
    <source>
        <strain evidence="3">NBRC 108769</strain>
    </source>
</reference>
<name>A0AA37SR00_9BACT</name>
<dbReference type="AlphaFoldDB" id="A0AA37SR00"/>
<protein>
    <recommendedName>
        <fullName evidence="2">Response regulatory domain-containing protein</fullName>
    </recommendedName>
</protein>
<evidence type="ECO:0000313" key="3">
    <source>
        <dbReference type="EMBL" id="GLR18099.1"/>
    </source>
</evidence>
<dbReference type="PANTHER" id="PTHR45566">
    <property type="entry name" value="HTH-TYPE TRANSCRIPTIONAL REGULATOR YHJB-RELATED"/>
    <property type="match status" value="1"/>
</dbReference>
<accession>A0AA37SR00</accession>
<keyword evidence="4" id="KW-1185">Reference proteome</keyword>
<dbReference type="PANTHER" id="PTHR45566:SF1">
    <property type="entry name" value="HTH-TYPE TRANSCRIPTIONAL REGULATOR YHJB-RELATED"/>
    <property type="match status" value="1"/>
</dbReference>
<dbReference type="Proteomes" id="UP001156666">
    <property type="component" value="Unassembled WGS sequence"/>
</dbReference>